<keyword evidence="2" id="KW-0805">Transcription regulation</keyword>
<dbReference type="InterPro" id="IPR001471">
    <property type="entry name" value="AP2/ERF_dom"/>
</dbReference>
<comment type="subcellular location">
    <subcellularLocation>
        <location evidence="1">Nucleus</location>
    </subcellularLocation>
</comment>
<dbReference type="InterPro" id="IPR016177">
    <property type="entry name" value="DNA-bd_dom_sf"/>
</dbReference>
<evidence type="ECO:0000256" key="5">
    <source>
        <dbReference type="ARBA" id="ARBA00023242"/>
    </source>
</evidence>
<evidence type="ECO:0000256" key="4">
    <source>
        <dbReference type="ARBA" id="ARBA00023163"/>
    </source>
</evidence>
<dbReference type="PANTHER" id="PTHR31194:SF140">
    <property type="entry name" value="ETHYLENE-RESPONSIVE TRANSCRIPTION FACTOR CRF2"/>
    <property type="match status" value="1"/>
</dbReference>
<dbReference type="Gene3D" id="3.30.730.10">
    <property type="entry name" value="AP2/ERF domain"/>
    <property type="match status" value="1"/>
</dbReference>
<reference evidence="6" key="1">
    <citation type="submission" date="2015-06" db="UniProtKB">
        <authorList>
            <consortium name="EnsemblPlants"/>
        </authorList>
    </citation>
    <scope>IDENTIFICATION</scope>
</reference>
<evidence type="ECO:0000256" key="1">
    <source>
        <dbReference type="ARBA" id="ARBA00004123"/>
    </source>
</evidence>
<dbReference type="InterPro" id="IPR036955">
    <property type="entry name" value="AP2/ERF_dom_sf"/>
</dbReference>
<dbReference type="InterPro" id="IPR050913">
    <property type="entry name" value="AP2/ERF_ERF"/>
</dbReference>
<dbReference type="PROSITE" id="PS51032">
    <property type="entry name" value="AP2_ERF"/>
    <property type="match status" value="1"/>
</dbReference>
<evidence type="ECO:0000256" key="2">
    <source>
        <dbReference type="ARBA" id="ARBA00023015"/>
    </source>
</evidence>
<accession>M8CDA8</accession>
<evidence type="ECO:0000256" key="3">
    <source>
        <dbReference type="ARBA" id="ARBA00023125"/>
    </source>
</evidence>
<name>M8CDA8_AEGTA</name>
<protein>
    <submittedName>
        <fullName evidence="6">Ethylene-responsive transcription factor ERF057</fullName>
    </submittedName>
</protein>
<dbReference type="EnsemblPlants" id="EMT32369">
    <property type="protein sequence ID" value="EMT32369"/>
    <property type="gene ID" value="F775_23503"/>
</dbReference>
<dbReference type="SMART" id="SM00380">
    <property type="entry name" value="AP2"/>
    <property type="match status" value="1"/>
</dbReference>
<keyword evidence="3" id="KW-0238">DNA-binding</keyword>
<dbReference type="GO" id="GO:0003700">
    <property type="term" value="F:DNA-binding transcription factor activity"/>
    <property type="evidence" value="ECO:0007669"/>
    <property type="project" value="InterPro"/>
</dbReference>
<dbReference type="SUPFAM" id="SSF54171">
    <property type="entry name" value="DNA-binding domain"/>
    <property type="match status" value="1"/>
</dbReference>
<dbReference type="PANTHER" id="PTHR31194">
    <property type="entry name" value="SHN SHINE , DNA BINDING / TRANSCRIPTION FACTOR"/>
    <property type="match status" value="1"/>
</dbReference>
<dbReference type="GO" id="GO:0005634">
    <property type="term" value="C:nucleus"/>
    <property type="evidence" value="ECO:0007669"/>
    <property type="project" value="UniProtKB-SubCell"/>
</dbReference>
<keyword evidence="5" id="KW-0539">Nucleus</keyword>
<keyword evidence="4" id="KW-0804">Transcription</keyword>
<organism evidence="6">
    <name type="scientific">Aegilops tauschii</name>
    <name type="common">Tausch's goatgrass</name>
    <name type="synonym">Aegilops squarrosa</name>
    <dbReference type="NCBI Taxonomy" id="37682"/>
    <lineage>
        <taxon>Eukaryota</taxon>
        <taxon>Viridiplantae</taxon>
        <taxon>Streptophyta</taxon>
        <taxon>Embryophyta</taxon>
        <taxon>Tracheophyta</taxon>
        <taxon>Spermatophyta</taxon>
        <taxon>Magnoliopsida</taxon>
        <taxon>Liliopsida</taxon>
        <taxon>Poales</taxon>
        <taxon>Poaceae</taxon>
        <taxon>BOP clade</taxon>
        <taxon>Pooideae</taxon>
        <taxon>Triticodae</taxon>
        <taxon>Triticeae</taxon>
        <taxon>Triticinae</taxon>
        <taxon>Aegilops</taxon>
    </lineage>
</organism>
<dbReference type="GO" id="GO:0003677">
    <property type="term" value="F:DNA binding"/>
    <property type="evidence" value="ECO:0007669"/>
    <property type="project" value="UniProtKB-KW"/>
</dbReference>
<evidence type="ECO:0000313" key="6">
    <source>
        <dbReference type="EnsemblPlants" id="EMT32369"/>
    </source>
</evidence>
<sequence>MQGEGAGRWRRGPPCAAEEATPEGEEEEERLAARCMANKITAVYTFDTLTILQARHLSGRRRRVPRMRGAKVAKPPSRKFRGVYERQPGRWVADFRSHRLNIRRWIGTFPSEAEAKAAYDDFVTRFSLSGYVHVAIVTASPADLSRNGHKIDLVSDESNQSEMRLKQDAGAEAAPCMPSLTSPASPPLPAAVMPHEALPYADERQMGEPFVAEDLASNDLIAAADLANLPLPSLDDKLDFSSGDWSLASSGLQ</sequence>
<dbReference type="AlphaFoldDB" id="M8CDA8"/>
<dbReference type="OMA" id="QWLGTFP"/>
<proteinExistence type="predicted"/>